<dbReference type="EMBL" id="BAAAVT010000002">
    <property type="protein sequence ID" value="GAA3052934.1"/>
    <property type="molecule type" value="Genomic_DNA"/>
</dbReference>
<dbReference type="Pfam" id="PF02699">
    <property type="entry name" value="YajC"/>
    <property type="match status" value="1"/>
</dbReference>
<dbReference type="Proteomes" id="UP001500236">
    <property type="component" value="Unassembled WGS sequence"/>
</dbReference>
<evidence type="ECO:0000256" key="1">
    <source>
        <dbReference type="SAM" id="MobiDB-lite"/>
    </source>
</evidence>
<accession>A0ABP6LQA3</accession>
<evidence type="ECO:0008006" key="4">
    <source>
        <dbReference type="Google" id="ProtNLM"/>
    </source>
</evidence>
<reference evidence="3" key="1">
    <citation type="journal article" date="2019" name="Int. J. Syst. Evol. Microbiol.">
        <title>The Global Catalogue of Microorganisms (GCM) 10K type strain sequencing project: providing services to taxonomists for standard genome sequencing and annotation.</title>
        <authorList>
            <consortium name="The Broad Institute Genomics Platform"/>
            <consortium name="The Broad Institute Genome Sequencing Center for Infectious Disease"/>
            <person name="Wu L."/>
            <person name="Ma J."/>
        </authorList>
    </citation>
    <scope>NUCLEOTIDE SEQUENCE [LARGE SCALE GENOMIC DNA]</scope>
    <source>
        <strain evidence="3">JCM 14309</strain>
    </source>
</reference>
<name>A0ABP6LQA3_9MICC</name>
<comment type="caution">
    <text evidence="2">The sequence shown here is derived from an EMBL/GenBank/DDBJ whole genome shotgun (WGS) entry which is preliminary data.</text>
</comment>
<organism evidence="2 3">
    <name type="scientific">Nesterenkonia aethiopica</name>
    <dbReference type="NCBI Taxonomy" id="269144"/>
    <lineage>
        <taxon>Bacteria</taxon>
        <taxon>Bacillati</taxon>
        <taxon>Actinomycetota</taxon>
        <taxon>Actinomycetes</taxon>
        <taxon>Micrococcales</taxon>
        <taxon>Micrococcaceae</taxon>
        <taxon>Nesterenkonia</taxon>
    </lineage>
</organism>
<evidence type="ECO:0000313" key="2">
    <source>
        <dbReference type="EMBL" id="GAA3052934.1"/>
    </source>
</evidence>
<keyword evidence="3" id="KW-1185">Reference proteome</keyword>
<proteinExistence type="predicted"/>
<feature type="region of interest" description="Disordered" evidence="1">
    <location>
        <begin position="84"/>
        <end position="106"/>
    </location>
</feature>
<dbReference type="SMART" id="SM01323">
    <property type="entry name" value="YajC"/>
    <property type="match status" value="1"/>
</dbReference>
<sequence length="106" mass="11323">MDPFLLIMIAILALFMLMTFRRGKKMRDAQSAAISGAVPGAEVVTAGGVVGTVVARDEEKQRVTLEFSGGDRVDFQLPAVQHVVTPAASPEDPAPESPESPESEER</sequence>
<dbReference type="RefSeq" id="WP_070159940.1">
    <property type="nucleotide sequence ID" value="NZ_BAAAVT010000002.1"/>
</dbReference>
<protein>
    <recommendedName>
        <fullName evidence="4">Preprotein translocase subunit YajC</fullName>
    </recommendedName>
</protein>
<evidence type="ECO:0000313" key="3">
    <source>
        <dbReference type="Proteomes" id="UP001500236"/>
    </source>
</evidence>
<gene>
    <name evidence="2" type="ORF">GCM10010529_03720</name>
</gene>
<dbReference type="InterPro" id="IPR003849">
    <property type="entry name" value="Preprotein_translocase_YajC"/>
</dbReference>